<sequence length="435" mass="46503">MRSLLSALAAIVIPASVNAVVVNEDSPCANKCGNVLQQTSPDDLVCTQKEMDSVEGDTFQACVECEITSDYATSDGETDVQWGLYNVRYATSNCLFGYPEKDLGLQGTPCPGDEACGPFMDAIKFGNVSLDESYDYCALWPLNDDVHLERCEECLQGTQGAFLANFVVALQAGCKQQPDAGLALGLDGDIFSATPVEITEPTPRVSVDPSWFDQGPLDINAKAGIAAGGLVVIISIIGFIIIWRGKRRRRAFLATLASSRPIQKGKGGWPSSPLARGPGEMGETPLSQRPLRGNGWNDSPMTDVTEQPYGRYFSPYSSQYTSPVNGNEAPHGAQWPHSASTSAAAARPEQAIGLALSPERQYHDGSLMDGAASGRGRVYDDGSYEMHEVDSAGGSARGARGFQQEAPVLGHPGYGRNGESPPRRYDLTGQPPHAY</sequence>
<accession>A0ACC0UYN6</accession>
<comment type="caution">
    <text evidence="1">The sequence shown here is derived from an EMBL/GenBank/DDBJ whole genome shotgun (WGS) entry which is preliminary data.</text>
</comment>
<proteinExistence type="predicted"/>
<name>A0ACC0UYN6_9HYPO</name>
<protein>
    <submittedName>
        <fullName evidence="1">Uncharacterized protein</fullName>
    </submittedName>
</protein>
<dbReference type="EMBL" id="CM047945">
    <property type="protein sequence ID" value="KAI9898338.1"/>
    <property type="molecule type" value="Genomic_DNA"/>
</dbReference>
<evidence type="ECO:0000313" key="2">
    <source>
        <dbReference type="Proteomes" id="UP001163324"/>
    </source>
</evidence>
<gene>
    <name evidence="1" type="ORF">N3K66_006698</name>
</gene>
<reference evidence="1" key="1">
    <citation type="submission" date="2022-10" db="EMBL/GenBank/DDBJ databases">
        <title>Complete Genome of Trichothecium roseum strain YXFP-22015, a Plant Pathogen Isolated from Citrus.</title>
        <authorList>
            <person name="Wang Y."/>
            <person name="Zhu L."/>
        </authorList>
    </citation>
    <scope>NUCLEOTIDE SEQUENCE</scope>
    <source>
        <strain evidence="1">YXFP-22015</strain>
    </source>
</reference>
<keyword evidence="2" id="KW-1185">Reference proteome</keyword>
<dbReference type="Proteomes" id="UP001163324">
    <property type="component" value="Chromosome 6"/>
</dbReference>
<organism evidence="1 2">
    <name type="scientific">Trichothecium roseum</name>
    <dbReference type="NCBI Taxonomy" id="47278"/>
    <lineage>
        <taxon>Eukaryota</taxon>
        <taxon>Fungi</taxon>
        <taxon>Dikarya</taxon>
        <taxon>Ascomycota</taxon>
        <taxon>Pezizomycotina</taxon>
        <taxon>Sordariomycetes</taxon>
        <taxon>Hypocreomycetidae</taxon>
        <taxon>Hypocreales</taxon>
        <taxon>Hypocreales incertae sedis</taxon>
        <taxon>Trichothecium</taxon>
    </lineage>
</organism>
<evidence type="ECO:0000313" key="1">
    <source>
        <dbReference type="EMBL" id="KAI9898338.1"/>
    </source>
</evidence>